<dbReference type="EMBL" id="BK016182">
    <property type="protein sequence ID" value="DAG00752.1"/>
    <property type="molecule type" value="Genomic_DNA"/>
</dbReference>
<protein>
    <submittedName>
        <fullName evidence="1">Uncharacterized protein</fullName>
    </submittedName>
</protein>
<organism evidence="1">
    <name type="scientific">Myoviridae sp. ctJ2i1</name>
    <dbReference type="NCBI Taxonomy" id="2825079"/>
    <lineage>
        <taxon>Viruses</taxon>
        <taxon>Duplodnaviria</taxon>
        <taxon>Heunggongvirae</taxon>
        <taxon>Uroviricota</taxon>
        <taxon>Caudoviricetes</taxon>
    </lineage>
</organism>
<evidence type="ECO:0000313" key="1">
    <source>
        <dbReference type="EMBL" id="DAG00752.1"/>
    </source>
</evidence>
<sequence length="47" mass="5826">MVEIVLVCCERQRTECRIRYEWLRLSMSLRRETSFFRIRNNISNAFV</sequence>
<name>A0A8S5V1Y2_9CAUD</name>
<accession>A0A8S5V1Y2</accession>
<reference evidence="1" key="1">
    <citation type="journal article" date="2021" name="Proc. Natl. Acad. Sci. U.S.A.">
        <title>A Catalog of Tens of Thousands of Viruses from Human Metagenomes Reveals Hidden Associations with Chronic Diseases.</title>
        <authorList>
            <person name="Tisza M.J."/>
            <person name="Buck C.B."/>
        </authorList>
    </citation>
    <scope>NUCLEOTIDE SEQUENCE</scope>
    <source>
        <strain evidence="1">CtJ2i1</strain>
    </source>
</reference>
<proteinExistence type="predicted"/>